<feature type="chain" id="PRO_5046142470" description="Encoded protein" evidence="1">
    <location>
        <begin position="23"/>
        <end position="91"/>
    </location>
</feature>
<evidence type="ECO:0000313" key="2">
    <source>
        <dbReference type="EMBL" id="KAF5841548.1"/>
    </source>
</evidence>
<name>A0ABQ7H3W5_DUNSA</name>
<protein>
    <recommendedName>
        <fullName evidence="4">Encoded protein</fullName>
    </recommendedName>
</protein>
<reference evidence="2" key="1">
    <citation type="submission" date="2017-08" db="EMBL/GenBank/DDBJ databases">
        <authorList>
            <person name="Polle J.E."/>
            <person name="Barry K."/>
            <person name="Cushman J."/>
            <person name="Schmutz J."/>
            <person name="Tran D."/>
            <person name="Hathwaick L.T."/>
            <person name="Yim W.C."/>
            <person name="Jenkins J."/>
            <person name="Mckie-Krisberg Z.M."/>
            <person name="Prochnik S."/>
            <person name="Lindquist E."/>
            <person name="Dockter R.B."/>
            <person name="Adam C."/>
            <person name="Molina H."/>
            <person name="Bunkerborg J."/>
            <person name="Jin E."/>
            <person name="Buchheim M."/>
            <person name="Magnuson J."/>
        </authorList>
    </citation>
    <scope>NUCLEOTIDE SEQUENCE</scope>
    <source>
        <strain evidence="2">CCAP 19/18</strain>
    </source>
</reference>
<organism evidence="2 3">
    <name type="scientific">Dunaliella salina</name>
    <name type="common">Green alga</name>
    <name type="synonym">Protococcus salinus</name>
    <dbReference type="NCBI Taxonomy" id="3046"/>
    <lineage>
        <taxon>Eukaryota</taxon>
        <taxon>Viridiplantae</taxon>
        <taxon>Chlorophyta</taxon>
        <taxon>core chlorophytes</taxon>
        <taxon>Chlorophyceae</taxon>
        <taxon>CS clade</taxon>
        <taxon>Chlamydomonadales</taxon>
        <taxon>Dunaliellaceae</taxon>
        <taxon>Dunaliella</taxon>
    </lineage>
</organism>
<evidence type="ECO:0000256" key="1">
    <source>
        <dbReference type="SAM" id="SignalP"/>
    </source>
</evidence>
<comment type="caution">
    <text evidence="2">The sequence shown here is derived from an EMBL/GenBank/DDBJ whole genome shotgun (WGS) entry which is preliminary data.</text>
</comment>
<feature type="signal peptide" evidence="1">
    <location>
        <begin position="1"/>
        <end position="22"/>
    </location>
</feature>
<gene>
    <name evidence="2" type="ORF">DUNSADRAFT_12476</name>
</gene>
<sequence>MVSFNAGVSKALLIELIAFALSLNKQSQESSIILQTLKLGLSRKGMEAVPCSLPMACHDAPEDSDTYFHASKKSLSALCLVHRLVLSQTIT</sequence>
<accession>A0ABQ7H3W5</accession>
<evidence type="ECO:0008006" key="4">
    <source>
        <dbReference type="Google" id="ProtNLM"/>
    </source>
</evidence>
<dbReference type="Proteomes" id="UP000815325">
    <property type="component" value="Unassembled WGS sequence"/>
</dbReference>
<evidence type="ECO:0000313" key="3">
    <source>
        <dbReference type="Proteomes" id="UP000815325"/>
    </source>
</evidence>
<keyword evidence="3" id="KW-1185">Reference proteome</keyword>
<proteinExistence type="predicted"/>
<keyword evidence="1" id="KW-0732">Signal</keyword>
<dbReference type="EMBL" id="MU069483">
    <property type="protein sequence ID" value="KAF5841548.1"/>
    <property type="molecule type" value="Genomic_DNA"/>
</dbReference>